<dbReference type="FunFam" id="3.40.1170.10:FF:000001">
    <property type="entry name" value="DNA mismatch repair protein MutS"/>
    <property type="match status" value="1"/>
</dbReference>
<dbReference type="SUPFAM" id="SSF55271">
    <property type="entry name" value="DNA repair protein MutS, domain I"/>
    <property type="match status" value="1"/>
</dbReference>
<dbReference type="SUPFAM" id="SSF52540">
    <property type="entry name" value="P-loop containing nucleoside triphosphate hydrolases"/>
    <property type="match status" value="1"/>
</dbReference>
<dbReference type="SMART" id="SM00534">
    <property type="entry name" value="MUTSac"/>
    <property type="match status" value="1"/>
</dbReference>
<dbReference type="InterPro" id="IPR017261">
    <property type="entry name" value="DNA_mismatch_repair_MutS/MSH"/>
</dbReference>
<evidence type="ECO:0000256" key="9">
    <source>
        <dbReference type="NCBIfam" id="TIGR01070"/>
    </source>
</evidence>
<comment type="similarity">
    <text evidence="1 8 10">Belongs to the DNA mismatch repair MutS family.</text>
</comment>
<dbReference type="PANTHER" id="PTHR11361:SF34">
    <property type="entry name" value="DNA MISMATCH REPAIR PROTEIN MSH1, MITOCHONDRIAL"/>
    <property type="match status" value="1"/>
</dbReference>
<comment type="function">
    <text evidence="7 8">This protein is involved in the repair of mismatches in DNA. It is possible that it carries out the mismatch recognition step. This protein has a weak ATPase activity.</text>
</comment>
<evidence type="ECO:0000256" key="2">
    <source>
        <dbReference type="ARBA" id="ARBA00022741"/>
    </source>
</evidence>
<evidence type="ECO:0000256" key="6">
    <source>
        <dbReference type="ARBA" id="ARBA00023204"/>
    </source>
</evidence>
<dbReference type="NCBIfam" id="TIGR01070">
    <property type="entry name" value="mutS1"/>
    <property type="match status" value="1"/>
</dbReference>
<evidence type="ECO:0000256" key="8">
    <source>
        <dbReference type="HAMAP-Rule" id="MF_00096"/>
    </source>
</evidence>
<dbReference type="GO" id="GO:0140664">
    <property type="term" value="F:ATP-dependent DNA damage sensor activity"/>
    <property type="evidence" value="ECO:0007669"/>
    <property type="project" value="InterPro"/>
</dbReference>
<dbReference type="EMBL" id="QGMY01000011">
    <property type="protein sequence ID" value="PWR70513.1"/>
    <property type="molecule type" value="Genomic_DNA"/>
</dbReference>
<comment type="caution">
    <text evidence="12">The sequence shown here is derived from an EMBL/GenBank/DDBJ whole genome shotgun (WGS) entry which is preliminary data.</text>
</comment>
<evidence type="ECO:0000256" key="1">
    <source>
        <dbReference type="ARBA" id="ARBA00006271"/>
    </source>
</evidence>
<dbReference type="Gene3D" id="1.10.1420.10">
    <property type="match status" value="2"/>
</dbReference>
<evidence type="ECO:0000259" key="11">
    <source>
        <dbReference type="PROSITE" id="PS00486"/>
    </source>
</evidence>
<dbReference type="FunFam" id="3.40.50.300:FF:000870">
    <property type="entry name" value="MutS protein homolog 4"/>
    <property type="match status" value="1"/>
</dbReference>
<dbReference type="Pfam" id="PF05192">
    <property type="entry name" value="MutS_III"/>
    <property type="match status" value="1"/>
</dbReference>
<reference evidence="12 13" key="1">
    <citation type="submission" date="2018-05" db="EMBL/GenBank/DDBJ databases">
        <title>Draft genome of Methanospirillum lacunae Ki8-1.</title>
        <authorList>
            <person name="Dueholm M.S."/>
            <person name="Nielsen P.H."/>
            <person name="Bakmann L.F."/>
            <person name="Otzen D.E."/>
        </authorList>
    </citation>
    <scope>NUCLEOTIDE SEQUENCE [LARGE SCALE GENOMIC DNA]</scope>
    <source>
        <strain evidence="12 13">Ki8-1</strain>
    </source>
</reference>
<dbReference type="Pfam" id="PF00488">
    <property type="entry name" value="MutS_V"/>
    <property type="match status" value="1"/>
</dbReference>
<dbReference type="InterPro" id="IPR036678">
    <property type="entry name" value="MutS_con_dom_sf"/>
</dbReference>
<keyword evidence="4 8" id="KW-0067">ATP-binding</keyword>
<dbReference type="InterPro" id="IPR027417">
    <property type="entry name" value="P-loop_NTPase"/>
</dbReference>
<comment type="caution">
    <text evidence="8">Lacks conserved residue(s) required for the propagation of feature annotation.</text>
</comment>
<dbReference type="InterPro" id="IPR000432">
    <property type="entry name" value="DNA_mismatch_repair_MutS_C"/>
</dbReference>
<evidence type="ECO:0000256" key="10">
    <source>
        <dbReference type="RuleBase" id="RU003756"/>
    </source>
</evidence>
<dbReference type="SUPFAM" id="SSF48334">
    <property type="entry name" value="DNA repair protein MutS, domain III"/>
    <property type="match status" value="1"/>
</dbReference>
<dbReference type="Gene3D" id="3.40.1170.10">
    <property type="entry name" value="DNA repair protein MutS, domain I"/>
    <property type="match status" value="1"/>
</dbReference>
<evidence type="ECO:0000313" key="12">
    <source>
        <dbReference type="EMBL" id="PWR70513.1"/>
    </source>
</evidence>
<dbReference type="InterPro" id="IPR007860">
    <property type="entry name" value="DNA_mmatch_repair_MutS_con_dom"/>
</dbReference>
<sequence>MTSSQESGTGLREKPGKVTPAMQQFYEAKRQYPDCIIFFRMGDFYETFCEDAEICAREMEITLTSRGRMPDGQDIPLAGIPYHALDGYLSRMISRGYKVAICEQIEDPKKAKGIVKRDVVRVVTPGTVIDAALLPGEGARYLMAAVPDKKRKRIGIAFLDISTGDFQISEVPAEGHGEELRAEAVRFRPAECIVPKGVEQEIERKLNRIIPLISPQDNSIFDLQGAEDLLCRQFSIQSLDSLGCCDIPAAITAAGAALTYAQKTQFDPLSHIRSLSRNLQSEYLVLDAVTLRNLEVVSNIRDRTEEGTLVKTIDMTQTPMGRRLLRRWITAPLKSVEAINQRLDAVEFFTHETILRQDLRQLLYRYADLERIAGRISYGNASPRDLVTLSDALTVASSVRGLFDSLADIPESIRISVREISDLQTLVTLIGQAIVDEPPLLIRKGGVIRDGYHEELDRLRLISRDGRQWVADLEQQEKERTGIKSLKIKYNAVFGFFIEITKANLSSVPDDYERRQTTANGERFTIPALREVESQIATADERLLSLEEELYTALLDTLREHVSALQETAHSMARIDLFAGLAESALKFRYVRPHLTDEPVLLVREGRHPVVEASLETGFVPNDAEMSASGEQILIITGANMAGKSTYMRSVALIIVMAQMGSFVPAGYAKVGLVDRIFTRVGAFDDLASGQSTFMVEMLELATIMNHATDQSLVILDEIGRGTSTLDGYCIARSVLEHLHGKKSKGPRTLFATHFHELVGVEEDLKRVRNCHFAVRETDKDVVFLRKLIPGATDRSYGIHVASLAGVPSPVIIRAEDLMKKVMRGEESPGGGVKRYTQMILLDAPATHSAVTPEPDPIREELDSIDVNSLTPLQALSLLADLKSRAKDLT</sequence>
<gene>
    <name evidence="8" type="primary">mutS</name>
    <name evidence="12" type="ORF">DK846_14040</name>
</gene>
<dbReference type="SUPFAM" id="SSF53150">
    <property type="entry name" value="DNA repair protein MutS, domain II"/>
    <property type="match status" value="1"/>
</dbReference>
<dbReference type="SMART" id="SM00533">
    <property type="entry name" value="MUTSd"/>
    <property type="match status" value="1"/>
</dbReference>
<dbReference type="FunFam" id="1.10.1420.10:FF:000001">
    <property type="entry name" value="DNA mismatch repair protein MutS"/>
    <property type="match status" value="1"/>
</dbReference>
<dbReference type="GO" id="GO:0003684">
    <property type="term" value="F:damaged DNA binding"/>
    <property type="evidence" value="ECO:0007669"/>
    <property type="project" value="UniProtKB-UniRule"/>
</dbReference>
<feature type="domain" description="DNA mismatch repair proteins mutS family" evidence="11">
    <location>
        <begin position="712"/>
        <end position="728"/>
    </location>
</feature>
<dbReference type="GO" id="GO:0006298">
    <property type="term" value="P:mismatch repair"/>
    <property type="evidence" value="ECO:0007669"/>
    <property type="project" value="UniProtKB-UniRule"/>
</dbReference>
<dbReference type="GO" id="GO:0030983">
    <property type="term" value="F:mismatched DNA binding"/>
    <property type="evidence" value="ECO:0007669"/>
    <property type="project" value="InterPro"/>
</dbReference>
<dbReference type="PROSITE" id="PS00486">
    <property type="entry name" value="DNA_MISMATCH_REPAIR_2"/>
    <property type="match status" value="1"/>
</dbReference>
<dbReference type="GeneID" id="97547766"/>
<dbReference type="InterPro" id="IPR007696">
    <property type="entry name" value="DNA_mismatch_repair_MutS_core"/>
</dbReference>
<dbReference type="Pfam" id="PF05188">
    <property type="entry name" value="MutS_II"/>
    <property type="match status" value="1"/>
</dbReference>
<dbReference type="InterPro" id="IPR007695">
    <property type="entry name" value="DNA_mismatch_repair_MutS-lik_N"/>
</dbReference>
<keyword evidence="6 8" id="KW-0234">DNA repair</keyword>
<dbReference type="InterPro" id="IPR007861">
    <property type="entry name" value="DNA_mismatch_repair_MutS_clamp"/>
</dbReference>
<evidence type="ECO:0000256" key="7">
    <source>
        <dbReference type="ARBA" id="ARBA00024647"/>
    </source>
</evidence>
<dbReference type="PANTHER" id="PTHR11361">
    <property type="entry name" value="DNA MISMATCH REPAIR PROTEIN MUTS FAMILY MEMBER"/>
    <property type="match status" value="1"/>
</dbReference>
<dbReference type="InterPro" id="IPR005748">
    <property type="entry name" value="DNA_mismatch_repair_MutS"/>
</dbReference>
<dbReference type="InterPro" id="IPR016151">
    <property type="entry name" value="DNA_mismatch_repair_MutS_N"/>
</dbReference>
<accession>A0A2V2N5F9</accession>
<dbReference type="GO" id="GO:0005524">
    <property type="term" value="F:ATP binding"/>
    <property type="evidence" value="ECO:0007669"/>
    <property type="project" value="UniProtKB-UniRule"/>
</dbReference>
<evidence type="ECO:0000256" key="4">
    <source>
        <dbReference type="ARBA" id="ARBA00022840"/>
    </source>
</evidence>
<dbReference type="InterPro" id="IPR036187">
    <property type="entry name" value="DNA_mismatch_repair_MutS_sf"/>
</dbReference>
<dbReference type="Gene3D" id="3.40.50.300">
    <property type="entry name" value="P-loop containing nucleotide triphosphate hydrolases"/>
    <property type="match status" value="1"/>
</dbReference>
<dbReference type="NCBIfam" id="NF003810">
    <property type="entry name" value="PRK05399.1"/>
    <property type="match status" value="1"/>
</dbReference>
<evidence type="ECO:0000313" key="13">
    <source>
        <dbReference type="Proteomes" id="UP000245657"/>
    </source>
</evidence>
<keyword evidence="5 8" id="KW-0238">DNA-binding</keyword>
<evidence type="ECO:0000256" key="3">
    <source>
        <dbReference type="ARBA" id="ARBA00022763"/>
    </source>
</evidence>
<proteinExistence type="inferred from homology"/>
<protein>
    <recommendedName>
        <fullName evidence="8 9">DNA mismatch repair protein MutS</fullName>
    </recommendedName>
</protein>
<dbReference type="Pfam" id="PF05190">
    <property type="entry name" value="MutS_IV"/>
    <property type="match status" value="1"/>
</dbReference>
<dbReference type="InterPro" id="IPR045076">
    <property type="entry name" value="MutS"/>
</dbReference>
<dbReference type="RefSeq" id="WP_109969597.1">
    <property type="nucleotide sequence ID" value="NZ_CP176093.1"/>
</dbReference>
<organism evidence="12 13">
    <name type="scientific">Methanospirillum lacunae</name>
    <dbReference type="NCBI Taxonomy" id="668570"/>
    <lineage>
        <taxon>Archaea</taxon>
        <taxon>Methanobacteriati</taxon>
        <taxon>Methanobacteriota</taxon>
        <taxon>Stenosarchaea group</taxon>
        <taxon>Methanomicrobia</taxon>
        <taxon>Methanomicrobiales</taxon>
        <taxon>Methanospirillaceae</taxon>
        <taxon>Methanospirillum</taxon>
    </lineage>
</organism>
<dbReference type="HAMAP" id="MF_00096">
    <property type="entry name" value="MutS"/>
    <property type="match status" value="1"/>
</dbReference>
<dbReference type="Proteomes" id="UP000245657">
    <property type="component" value="Unassembled WGS sequence"/>
</dbReference>
<dbReference type="OrthoDB" id="146065at2157"/>
<dbReference type="Gene3D" id="3.30.420.110">
    <property type="entry name" value="MutS, connector domain"/>
    <property type="match status" value="1"/>
</dbReference>
<dbReference type="PIRSF" id="PIRSF037677">
    <property type="entry name" value="DNA_mis_repair_Msh6"/>
    <property type="match status" value="1"/>
</dbReference>
<dbReference type="Pfam" id="PF01624">
    <property type="entry name" value="MutS_I"/>
    <property type="match status" value="1"/>
</dbReference>
<keyword evidence="3 8" id="KW-0227">DNA damage</keyword>
<keyword evidence="2 8" id="KW-0547">Nucleotide-binding</keyword>
<name>A0A2V2N5F9_9EURY</name>
<keyword evidence="13" id="KW-1185">Reference proteome</keyword>
<dbReference type="AlphaFoldDB" id="A0A2V2N5F9"/>
<evidence type="ECO:0000256" key="5">
    <source>
        <dbReference type="ARBA" id="ARBA00023125"/>
    </source>
</evidence>